<sequence>MANVACSRFGTRLVKNIVQSSPLLLRRGKGILVLDDVTHEPSVNSSFAAV</sequence>
<evidence type="ECO:0000313" key="2">
    <source>
        <dbReference type="Proteomes" id="UP000886595"/>
    </source>
</evidence>
<keyword evidence="2" id="KW-1185">Reference proteome</keyword>
<organism evidence="1 2">
    <name type="scientific">Brassica carinata</name>
    <name type="common">Ethiopian mustard</name>
    <name type="synonym">Abyssinian cabbage</name>
    <dbReference type="NCBI Taxonomy" id="52824"/>
    <lineage>
        <taxon>Eukaryota</taxon>
        <taxon>Viridiplantae</taxon>
        <taxon>Streptophyta</taxon>
        <taxon>Embryophyta</taxon>
        <taxon>Tracheophyta</taxon>
        <taxon>Spermatophyta</taxon>
        <taxon>Magnoliopsida</taxon>
        <taxon>eudicotyledons</taxon>
        <taxon>Gunneridae</taxon>
        <taxon>Pentapetalae</taxon>
        <taxon>rosids</taxon>
        <taxon>malvids</taxon>
        <taxon>Brassicales</taxon>
        <taxon>Brassicaceae</taxon>
        <taxon>Brassiceae</taxon>
        <taxon>Brassica</taxon>
    </lineage>
</organism>
<gene>
    <name evidence="1" type="ORF">Bca52824_021663</name>
</gene>
<protein>
    <submittedName>
        <fullName evidence="1">Uncharacterized protein</fullName>
    </submittedName>
</protein>
<dbReference type="AlphaFoldDB" id="A0A8X7VF69"/>
<dbReference type="Proteomes" id="UP000886595">
    <property type="component" value="Unassembled WGS sequence"/>
</dbReference>
<reference evidence="1 2" key="1">
    <citation type="submission" date="2020-02" db="EMBL/GenBank/DDBJ databases">
        <authorList>
            <person name="Ma Q."/>
            <person name="Huang Y."/>
            <person name="Song X."/>
            <person name="Pei D."/>
        </authorList>
    </citation>
    <scope>NUCLEOTIDE SEQUENCE [LARGE SCALE GENOMIC DNA]</scope>
    <source>
        <strain evidence="1">Sxm20200214</strain>
        <tissue evidence="1">Leaf</tissue>
    </source>
</reference>
<comment type="caution">
    <text evidence="1">The sequence shown here is derived from an EMBL/GenBank/DDBJ whole genome shotgun (WGS) entry which is preliminary data.</text>
</comment>
<accession>A0A8X7VF69</accession>
<name>A0A8X7VF69_BRACI</name>
<proteinExistence type="predicted"/>
<dbReference type="EMBL" id="JAAMPC010000005">
    <property type="protein sequence ID" value="KAG2310106.1"/>
    <property type="molecule type" value="Genomic_DNA"/>
</dbReference>
<evidence type="ECO:0000313" key="1">
    <source>
        <dbReference type="EMBL" id="KAG2310106.1"/>
    </source>
</evidence>